<dbReference type="Proteomes" id="UP001154240">
    <property type="component" value="Unassembled WGS sequence"/>
</dbReference>
<dbReference type="GO" id="GO:0008233">
    <property type="term" value="F:peptidase activity"/>
    <property type="evidence" value="ECO:0007669"/>
    <property type="project" value="UniProtKB-KW"/>
</dbReference>
<keyword evidence="5 6" id="KW-0472">Membrane</keyword>
<evidence type="ECO:0000313" key="9">
    <source>
        <dbReference type="EMBL" id="MDG4474746.1"/>
    </source>
</evidence>
<dbReference type="PANTHER" id="PTHR43327">
    <property type="entry name" value="STOMATIN-LIKE PROTEIN 2, MITOCHONDRIAL"/>
    <property type="match status" value="1"/>
</dbReference>
<dbReference type="InterPro" id="IPR001107">
    <property type="entry name" value="Band_7"/>
</dbReference>
<evidence type="ECO:0000256" key="4">
    <source>
        <dbReference type="ARBA" id="ARBA00022989"/>
    </source>
</evidence>
<dbReference type="AlphaFoldDB" id="A0A9X4MEB4"/>
<evidence type="ECO:0000256" key="1">
    <source>
        <dbReference type="ARBA" id="ARBA00004167"/>
    </source>
</evidence>
<dbReference type="GO" id="GO:0016020">
    <property type="term" value="C:membrane"/>
    <property type="evidence" value="ECO:0007669"/>
    <property type="project" value="UniProtKB-SubCell"/>
</dbReference>
<name>A0A9X4MEB4_9BACT</name>
<dbReference type="EMBL" id="JAPHEH010000001">
    <property type="protein sequence ID" value="MDG4474746.1"/>
    <property type="molecule type" value="Genomic_DNA"/>
</dbReference>
<evidence type="ECO:0000313" key="10">
    <source>
        <dbReference type="Proteomes" id="UP001154240"/>
    </source>
</evidence>
<comment type="subcellular location">
    <subcellularLocation>
        <location evidence="1">Membrane</location>
        <topology evidence="1">Single-pass membrane protein</topology>
    </subcellularLocation>
</comment>
<evidence type="ECO:0000256" key="5">
    <source>
        <dbReference type="ARBA" id="ARBA00023136"/>
    </source>
</evidence>
<evidence type="ECO:0000259" key="8">
    <source>
        <dbReference type="SMART" id="SM00244"/>
    </source>
</evidence>
<feature type="transmembrane region" description="Helical" evidence="6">
    <location>
        <begin position="72"/>
        <end position="91"/>
    </location>
</feature>
<comment type="caution">
    <text evidence="9">The sequence shown here is derived from an EMBL/GenBank/DDBJ whole genome shotgun (WGS) entry which is preliminary data.</text>
</comment>
<dbReference type="Gene3D" id="3.30.479.30">
    <property type="entry name" value="Band 7 domain"/>
    <property type="match status" value="1"/>
</dbReference>
<evidence type="ECO:0000256" key="7">
    <source>
        <dbReference type="SAM" id="MobiDB-lite"/>
    </source>
</evidence>
<dbReference type="InterPro" id="IPR050710">
    <property type="entry name" value="Band7/mec-2_domain"/>
</dbReference>
<gene>
    <name evidence="9" type="primary">hflK</name>
    <name evidence="9" type="ORF">OLX77_01055</name>
</gene>
<evidence type="ECO:0000256" key="2">
    <source>
        <dbReference type="ARBA" id="ARBA00006971"/>
    </source>
</evidence>
<keyword evidence="10" id="KW-1185">Reference proteome</keyword>
<dbReference type="SUPFAM" id="SSF117892">
    <property type="entry name" value="Band 7/SPFH domain"/>
    <property type="match status" value="1"/>
</dbReference>
<dbReference type="GO" id="GO:0006508">
    <property type="term" value="P:proteolysis"/>
    <property type="evidence" value="ECO:0007669"/>
    <property type="project" value="UniProtKB-KW"/>
</dbReference>
<dbReference type="RefSeq" id="WP_307631726.1">
    <property type="nucleotide sequence ID" value="NZ_JAPHEH010000001.1"/>
</dbReference>
<evidence type="ECO:0000256" key="6">
    <source>
        <dbReference type="RuleBase" id="RU364113"/>
    </source>
</evidence>
<dbReference type="InterPro" id="IPR010201">
    <property type="entry name" value="HflK"/>
</dbReference>
<accession>A0A9X4MEB4</accession>
<dbReference type="PANTHER" id="PTHR43327:SF2">
    <property type="entry name" value="MODULATOR OF FTSH PROTEASE HFLK"/>
    <property type="match status" value="1"/>
</dbReference>
<comment type="function">
    <text evidence="6">HflC and HflK could encode or regulate a protease.</text>
</comment>
<reference evidence="9" key="1">
    <citation type="journal article" date="2022" name="bioRxiv">
        <title>Thiovibrio frasassiensisgen. nov., sp. nov., an autotrophic, elemental sulfur disproportionating bacterium isolated from sulfidic karst sediment, and proposal of Thiovibrionaceae fam. nov.</title>
        <authorList>
            <person name="Aronson H."/>
            <person name="Thomas C."/>
            <person name="Bhattacharyya M."/>
            <person name="Eckstein S."/>
            <person name="Jensen S."/>
            <person name="Barco R."/>
            <person name="Macalady J."/>
            <person name="Amend J."/>
        </authorList>
    </citation>
    <scope>NUCLEOTIDE SEQUENCE</scope>
    <source>
        <strain evidence="9">RS19-109</strain>
    </source>
</reference>
<protein>
    <recommendedName>
        <fullName evidence="6">Protein HflK</fullName>
    </recommendedName>
</protein>
<dbReference type="InterPro" id="IPR036013">
    <property type="entry name" value="Band_7/SPFH_dom_sf"/>
</dbReference>
<dbReference type="Pfam" id="PF01145">
    <property type="entry name" value="Band_7"/>
    <property type="match status" value="1"/>
</dbReference>
<feature type="domain" description="Band 7" evidence="8">
    <location>
        <begin position="85"/>
        <end position="264"/>
    </location>
</feature>
<comment type="subunit">
    <text evidence="6">HflC and HflK may interact to form a multimeric complex.</text>
</comment>
<keyword evidence="9" id="KW-0378">Hydrolase</keyword>
<dbReference type="SMART" id="SM00244">
    <property type="entry name" value="PHB"/>
    <property type="match status" value="1"/>
</dbReference>
<feature type="region of interest" description="Disordered" evidence="7">
    <location>
        <begin position="1"/>
        <end position="20"/>
    </location>
</feature>
<reference evidence="9" key="2">
    <citation type="submission" date="2022-10" db="EMBL/GenBank/DDBJ databases">
        <authorList>
            <person name="Aronson H.S."/>
        </authorList>
    </citation>
    <scope>NUCLEOTIDE SEQUENCE</scope>
    <source>
        <strain evidence="9">RS19-109</strain>
    </source>
</reference>
<keyword evidence="3 6" id="KW-0812">Transmembrane</keyword>
<sequence length="378" mass="42023">MAWDDQDQQPPWGKKKGPQTPEELIALLLNKIKEFFEGASGAKDKGPAGGGGSAGPNIPGAGLLGGLGRPGMIIGVFFLGYIIFSAFYTIAPGEKGVVLRFGKYVKTTSSGLNFKLPLIDELIKIDVENVRKEEFGFRTKIPGQRTEYAKAGFDNESLMLTSDRNVIDLEWIIQYKVQDPIFFAFKVKDVRQAVRDISEVALRRIVGNMTFDYVLSNREMLAAATQREVQDSLDRYQAGVKIVTVQLQDVNPPEHVKPAFNEVNEADQDMKRLVNEAEEAYNREVPKARGDAKKMLEEAQGYAVERVNLAQGEASRFLAILKEYKGGQDVTRRRMYLETMQEVLPKVSEIYVVDPNKGGLLPFLDVRGGAKGKGTEPK</sequence>
<evidence type="ECO:0000256" key="3">
    <source>
        <dbReference type="ARBA" id="ARBA00022692"/>
    </source>
</evidence>
<dbReference type="NCBIfam" id="TIGR01933">
    <property type="entry name" value="hflK"/>
    <property type="match status" value="1"/>
</dbReference>
<keyword evidence="9" id="KW-0645">Protease</keyword>
<comment type="similarity">
    <text evidence="2 6">Belongs to the band 7/mec-2 family. HflK subfamily.</text>
</comment>
<dbReference type="CDD" id="cd03404">
    <property type="entry name" value="SPFH_HflK"/>
    <property type="match status" value="1"/>
</dbReference>
<organism evidence="9 10">
    <name type="scientific">Thiovibrio frasassiensis</name>
    <dbReference type="NCBI Taxonomy" id="2984131"/>
    <lineage>
        <taxon>Bacteria</taxon>
        <taxon>Pseudomonadati</taxon>
        <taxon>Thermodesulfobacteriota</taxon>
        <taxon>Desulfobulbia</taxon>
        <taxon>Desulfobulbales</taxon>
        <taxon>Thiovibrionaceae</taxon>
        <taxon>Thiovibrio</taxon>
    </lineage>
</organism>
<proteinExistence type="inferred from homology"/>
<keyword evidence="4 6" id="KW-1133">Transmembrane helix</keyword>